<dbReference type="Gene3D" id="1.10.3210.10">
    <property type="entry name" value="Hypothetical protein af1432"/>
    <property type="match status" value="1"/>
</dbReference>
<name>A0A1U7GXB2_9CYAN</name>
<dbReference type="OrthoDB" id="9806952at2"/>
<dbReference type="SMART" id="SM00471">
    <property type="entry name" value="HDc"/>
    <property type="match status" value="1"/>
</dbReference>
<keyword evidence="5" id="KW-1185">Reference proteome</keyword>
<dbReference type="InterPro" id="IPR052722">
    <property type="entry name" value="PgpH_phosphodiesterase"/>
</dbReference>
<protein>
    <submittedName>
        <fullName evidence="4">Phosphohydrolase</fullName>
    </submittedName>
</protein>
<dbReference type="PROSITE" id="PS51831">
    <property type="entry name" value="HD"/>
    <property type="match status" value="1"/>
</dbReference>
<dbReference type="AlphaFoldDB" id="A0A1U7GXB2"/>
<dbReference type="InterPro" id="IPR011621">
    <property type="entry name" value="Metal-dep_PHydrolase_7TM_intra"/>
</dbReference>
<feature type="region of interest" description="Disordered" evidence="1">
    <location>
        <begin position="1"/>
        <end position="20"/>
    </location>
</feature>
<keyword evidence="2" id="KW-0472">Membrane</keyword>
<feature type="transmembrane region" description="Helical" evidence="2">
    <location>
        <begin position="479"/>
        <end position="499"/>
    </location>
</feature>
<organism evidence="4 5">
    <name type="scientific">Fischerella major NIES-592</name>
    <dbReference type="NCBI Taxonomy" id="210994"/>
    <lineage>
        <taxon>Bacteria</taxon>
        <taxon>Bacillati</taxon>
        <taxon>Cyanobacteriota</taxon>
        <taxon>Cyanophyceae</taxon>
        <taxon>Nostocales</taxon>
        <taxon>Hapalosiphonaceae</taxon>
        <taxon>Fischerella</taxon>
    </lineage>
</organism>
<dbReference type="PANTHER" id="PTHR36442:SF1">
    <property type="entry name" value="CYCLIC-DI-AMP PHOSPHODIESTERASE PGPH"/>
    <property type="match status" value="1"/>
</dbReference>
<evidence type="ECO:0000313" key="5">
    <source>
        <dbReference type="Proteomes" id="UP000186391"/>
    </source>
</evidence>
<feature type="domain" description="HD" evidence="3">
    <location>
        <begin position="622"/>
        <end position="771"/>
    </location>
</feature>
<dbReference type="PANTHER" id="PTHR36442">
    <property type="entry name" value="CYCLIC-DI-AMP PHOSPHODIESTERASE PGPH"/>
    <property type="match status" value="1"/>
</dbReference>
<accession>A0A1U7GXB2</accession>
<gene>
    <name evidence="4" type="ORF">NIES592_15225</name>
</gene>
<proteinExistence type="predicted"/>
<dbReference type="InterPro" id="IPR006674">
    <property type="entry name" value="HD_domain"/>
</dbReference>
<comment type="caution">
    <text evidence="4">The sequence shown here is derived from an EMBL/GenBank/DDBJ whole genome shotgun (WGS) entry which is preliminary data.</text>
</comment>
<keyword evidence="2" id="KW-0812">Transmembrane</keyword>
<dbReference type="SUPFAM" id="SSF109604">
    <property type="entry name" value="HD-domain/PDEase-like"/>
    <property type="match status" value="1"/>
</dbReference>
<feature type="transmembrane region" description="Helical" evidence="2">
    <location>
        <begin position="446"/>
        <end position="467"/>
    </location>
</feature>
<keyword evidence="2" id="KW-1133">Transmembrane helix</keyword>
<evidence type="ECO:0000256" key="2">
    <source>
        <dbReference type="SAM" id="Phobius"/>
    </source>
</evidence>
<sequence>MKGKDKKQRAPKPKVTSGSLPGKPSPVVFVIAVVSLTGIIGQNFYNQPQLKIGTTAPETIRAPYSSLIEDTKKTEAQRRNVSKKFVPVLMVDENINKKIKKNLQTLLAQGNEIRSAAGSFPFFDTFVLSVSSQRYLRSCADSEWEDLLVALEHTNQQKSGVLTQNLRSIFIKTKQQNQNANKQRVGDTENVSVPSRLGIPISSSSKSETSLLSVSSTPEVKPNDSFQSAEFAQAMAELEAYRLKTSTQNLVSLLSKVAQARQGYTQATVKLSQLLSENPQTAYETTSFLNFSDEDWAKTQIGVQLSAERILAQGIPQGLPPSVLQNAVNLHVHKLVPQPTESFAKKLLLEVLEPNLKQDEEQTKIQAAIAAAEVKPVIVAVEQGEIVVRKGDRITSWHLDVLEHYHLLRREINWLGLMYLAGSVSFSIGIFTFVERSIKYRWRHSDRLLVLLLTLSTPLVVTMGTPYTTWSGVGLLLGSFYGATAGVTVVGLLVALLGMSLEISKISLLAGAAGGILGSCMAHRLRSREELALLSVAIALTEGGVYLLIQIFLGAAFGPYFYVVLKEAGIFALSALAWSIVALGLSPYLEKLFDLVTPIRLAELANPNRPLLKKLATVAPGTFQHTLFVATLAEAAAKELGCNIELVRAGTLYHDIGKMHDPQAFIENQMGGPNKHDTEIKDPWHSADIIKKHVSEGLVMAKKHSLPSSIQAFIPEHQGTMQIAYFYHQAQQIAKEDPNLTVDEADFRYDGPIPQSRETGIVMLADSCEAALRSLKDASCEQALVMVNNILRARWQDKQLVDSGLTREEMSRIAEIFVEVWQQFHHKRIAYPKLKAGN</sequence>
<dbReference type="Pfam" id="PF07698">
    <property type="entry name" value="7TM-7TMR_HD"/>
    <property type="match status" value="1"/>
</dbReference>
<feature type="compositionally biased region" description="Basic residues" evidence="1">
    <location>
        <begin position="1"/>
        <end position="12"/>
    </location>
</feature>
<dbReference type="Pfam" id="PF07697">
    <property type="entry name" value="7TMR-HDED"/>
    <property type="match status" value="1"/>
</dbReference>
<reference evidence="4 5" key="1">
    <citation type="submission" date="2016-11" db="EMBL/GenBank/DDBJ databases">
        <title>Draft Genome Sequences of Nine Cyanobacterial Strains from Diverse Habitats.</title>
        <authorList>
            <person name="Zhu T."/>
            <person name="Hou S."/>
            <person name="Lu X."/>
            <person name="Hess W.R."/>
        </authorList>
    </citation>
    <scope>NUCLEOTIDE SEQUENCE [LARGE SCALE GENOMIC DNA]</scope>
    <source>
        <strain evidence="4 5">NIES-592</strain>
    </source>
</reference>
<keyword evidence="4" id="KW-0378">Hydrolase</keyword>
<feature type="transmembrane region" description="Helical" evidence="2">
    <location>
        <begin position="414"/>
        <end position="434"/>
    </location>
</feature>
<dbReference type="EMBL" id="MRCA01000008">
    <property type="protein sequence ID" value="OKH12984.1"/>
    <property type="molecule type" value="Genomic_DNA"/>
</dbReference>
<evidence type="ECO:0000313" key="4">
    <source>
        <dbReference type="EMBL" id="OKH12984.1"/>
    </source>
</evidence>
<dbReference type="Pfam" id="PF01966">
    <property type="entry name" value="HD"/>
    <property type="match status" value="1"/>
</dbReference>
<dbReference type="InterPro" id="IPR006675">
    <property type="entry name" value="HDIG_dom"/>
</dbReference>
<dbReference type="Proteomes" id="UP000186391">
    <property type="component" value="Unassembled WGS sequence"/>
</dbReference>
<dbReference type="NCBIfam" id="TIGR00277">
    <property type="entry name" value="HDIG"/>
    <property type="match status" value="1"/>
</dbReference>
<evidence type="ECO:0000259" key="3">
    <source>
        <dbReference type="PROSITE" id="PS51831"/>
    </source>
</evidence>
<dbReference type="RefSeq" id="WP_073556196.1">
    <property type="nucleotide sequence ID" value="NZ_MRCA01000008.1"/>
</dbReference>
<feature type="transmembrane region" description="Helical" evidence="2">
    <location>
        <begin position="570"/>
        <end position="589"/>
    </location>
</feature>
<dbReference type="GO" id="GO:0016787">
    <property type="term" value="F:hydrolase activity"/>
    <property type="evidence" value="ECO:0007669"/>
    <property type="project" value="UniProtKB-KW"/>
</dbReference>
<dbReference type="InterPro" id="IPR011624">
    <property type="entry name" value="Metal-dep_PHydrolase_7TM_extra"/>
</dbReference>
<dbReference type="CDD" id="cd00077">
    <property type="entry name" value="HDc"/>
    <property type="match status" value="1"/>
</dbReference>
<dbReference type="InterPro" id="IPR003607">
    <property type="entry name" value="HD/PDEase_dom"/>
</dbReference>
<evidence type="ECO:0000256" key="1">
    <source>
        <dbReference type="SAM" id="MobiDB-lite"/>
    </source>
</evidence>